<evidence type="ECO:0000256" key="11">
    <source>
        <dbReference type="ARBA" id="ARBA00023133"/>
    </source>
</evidence>
<dbReference type="EMBL" id="CP028137">
    <property type="protein sequence ID" value="AZZ54035.1"/>
    <property type="molecule type" value="Genomic_DNA"/>
</dbReference>
<name>A0A3Q9V2K2_9MICO</name>
<dbReference type="SUPFAM" id="SSF54373">
    <property type="entry name" value="FAD-linked reductases, C-terminal domain"/>
    <property type="match status" value="1"/>
</dbReference>
<evidence type="ECO:0000256" key="2">
    <source>
        <dbReference type="ARBA" id="ARBA00001974"/>
    </source>
</evidence>
<dbReference type="InterPro" id="IPR036188">
    <property type="entry name" value="FAD/NAD-bd_sf"/>
</dbReference>
<evidence type="ECO:0000256" key="4">
    <source>
        <dbReference type="ARBA" id="ARBA00004744"/>
    </source>
</evidence>
<dbReference type="GO" id="GO:0005737">
    <property type="term" value="C:cytoplasm"/>
    <property type="evidence" value="ECO:0007669"/>
    <property type="project" value="UniProtKB-SubCell"/>
</dbReference>
<dbReference type="Pfam" id="PF01593">
    <property type="entry name" value="Amino_oxidase"/>
    <property type="match status" value="1"/>
</dbReference>
<keyword evidence="9 12" id="KW-0274">FAD</keyword>
<dbReference type="InterPro" id="IPR050464">
    <property type="entry name" value="Zeta_carotene_desat/Oxidored"/>
</dbReference>
<dbReference type="Gene3D" id="1.10.3110.10">
    <property type="entry name" value="protoporphyrinogen ix oxidase, domain 3"/>
    <property type="match status" value="1"/>
</dbReference>
<dbReference type="UniPathway" id="UPA00252"/>
<evidence type="ECO:0000256" key="12">
    <source>
        <dbReference type="RuleBase" id="RU364052"/>
    </source>
</evidence>
<dbReference type="Gene3D" id="3.90.660.20">
    <property type="entry name" value="Protoporphyrinogen oxidase, mitochondrial, domain 2"/>
    <property type="match status" value="1"/>
</dbReference>
<dbReference type="GO" id="GO:0006783">
    <property type="term" value="P:heme biosynthetic process"/>
    <property type="evidence" value="ECO:0007669"/>
    <property type="project" value="UniProtKB-UniRule"/>
</dbReference>
<evidence type="ECO:0000259" key="13">
    <source>
        <dbReference type="Pfam" id="PF01593"/>
    </source>
</evidence>
<evidence type="ECO:0000313" key="15">
    <source>
        <dbReference type="Proteomes" id="UP000285317"/>
    </source>
</evidence>
<dbReference type="GO" id="GO:0004729">
    <property type="term" value="F:oxygen-dependent protoporphyrinogen oxidase activity"/>
    <property type="evidence" value="ECO:0007669"/>
    <property type="project" value="UniProtKB-UniRule"/>
</dbReference>
<dbReference type="NCBIfam" id="TIGR00562">
    <property type="entry name" value="proto_IX_ox"/>
    <property type="match status" value="1"/>
</dbReference>
<dbReference type="RefSeq" id="WP_127888381.1">
    <property type="nucleotide sequence ID" value="NZ_CP028137.1"/>
</dbReference>
<comment type="function">
    <text evidence="3 12">Involved in coproporphyrin-dependent heme b biosynthesis. Catalyzes the oxidation of coproporphyrinogen III to coproporphyrin III.</text>
</comment>
<comment type="pathway">
    <text evidence="4 12">Porphyrin-containing compound metabolism; protoheme biosynthesis.</text>
</comment>
<dbReference type="InterPro" id="IPR004572">
    <property type="entry name" value="Protoporphyrinogen_oxidase"/>
</dbReference>
<feature type="domain" description="Amine oxidase" evidence="13">
    <location>
        <begin position="27"/>
        <end position="476"/>
    </location>
</feature>
<dbReference type="InterPro" id="IPR002937">
    <property type="entry name" value="Amino_oxidase"/>
</dbReference>
<reference evidence="15" key="1">
    <citation type="submission" date="2018-03" db="EMBL/GenBank/DDBJ databases">
        <title>Bacteriophage NCPPB3778 and a type I-E CRISPR drive the evolution of the US Biological Select Agent, Rathayibacter toxicus.</title>
        <authorList>
            <person name="Davis E.W.II."/>
            <person name="Tabima J.F."/>
            <person name="Weisberg A.J."/>
            <person name="Dantas Lopes L."/>
            <person name="Wiseman M.S."/>
            <person name="Wiseman M.S."/>
            <person name="Pupko T."/>
            <person name="Belcher M.S."/>
            <person name="Sechler A.J."/>
            <person name="Tancos M.A."/>
            <person name="Schroeder B.K."/>
            <person name="Murray T.D."/>
            <person name="Luster D.G."/>
            <person name="Schneider W.L."/>
            <person name="Rogers E."/>
            <person name="Andreote F.D."/>
            <person name="Grunwald N.J."/>
            <person name="Putnam M.L."/>
            <person name="Chang J.H."/>
        </authorList>
    </citation>
    <scope>NUCLEOTIDE SEQUENCE [LARGE SCALE GENOMIC DNA]</scope>
    <source>
        <strain evidence="15">DSM 15932</strain>
    </source>
</reference>
<dbReference type="PANTHER" id="PTHR42923">
    <property type="entry name" value="PROTOPORPHYRINOGEN OXIDASE"/>
    <property type="match status" value="1"/>
</dbReference>
<dbReference type="KEGG" id="rfs:C1I64_19685"/>
<keyword evidence="12" id="KW-0963">Cytoplasm</keyword>
<evidence type="ECO:0000256" key="3">
    <source>
        <dbReference type="ARBA" id="ARBA00002185"/>
    </source>
</evidence>
<evidence type="ECO:0000256" key="7">
    <source>
        <dbReference type="ARBA" id="ARBA00019046"/>
    </source>
</evidence>
<proteinExistence type="inferred from homology"/>
<dbReference type="Proteomes" id="UP000285317">
    <property type="component" value="Chromosome"/>
</dbReference>
<sequence>MTEGHGSEGNGTGAGADYDVAVVGGGVAGLAAAAECLRIGLRVVVLEAGDAVGGSVAPLEIAGAVLDAGAESFATRGGHVEKALAALTLDGRPLAESIVEPRTGGSWLHLAGGRSVPSPRAGILGIPGTPLAPDVVRAIGRRGAARAWLDAVMPVLRIGRAHSLAELVRTRMGQRVLDDLVAPVVSGVYSSRPEDIDVDAAAPGLNGAITRAGSLAGAVAALRANLPAGVAVRGIDGGMHRLVAALVERIDYLSGEIRTGTAVTRLEGDGEPFLLTLDDGAVLTARSVIVSTPERDARELLAGIVPAVRDEAAEVLHDSVELVTLVVDDARLDAAPRGSGVLVAPTARDVTAKAITHATAKWAWLAAGLPAGRHVLRLSYGRPGEHPPLEGASDAEAAATALRDASVLLGIELDPASLVDSARVRWANVRPAAALGRRAHLEAFRAALAPVAGIAVTGTWLAGTGLASVLPHAAETAALIRRRLVRQGVGIPREEYDGDGYSGSEAPA</sequence>
<comment type="cofactor">
    <cofactor evidence="2 12">
        <name>FAD</name>
        <dbReference type="ChEBI" id="CHEBI:57692"/>
    </cofactor>
</comment>
<keyword evidence="10 12" id="KW-0560">Oxidoreductase</keyword>
<evidence type="ECO:0000256" key="6">
    <source>
        <dbReference type="ARBA" id="ARBA00012402"/>
    </source>
</evidence>
<keyword evidence="8 12" id="KW-0285">Flavoprotein</keyword>
<comment type="subcellular location">
    <subcellularLocation>
        <location evidence="12">Cytoplasm</location>
    </subcellularLocation>
</comment>
<organism evidence="14 15">
    <name type="scientific">Rathayibacter festucae DSM 15932</name>
    <dbReference type="NCBI Taxonomy" id="1328866"/>
    <lineage>
        <taxon>Bacteria</taxon>
        <taxon>Bacillati</taxon>
        <taxon>Actinomycetota</taxon>
        <taxon>Actinomycetes</taxon>
        <taxon>Micrococcales</taxon>
        <taxon>Microbacteriaceae</taxon>
        <taxon>Rathayibacter</taxon>
    </lineage>
</organism>
<dbReference type="Gene3D" id="3.50.50.60">
    <property type="entry name" value="FAD/NAD(P)-binding domain"/>
    <property type="match status" value="1"/>
</dbReference>
<evidence type="ECO:0000313" key="14">
    <source>
        <dbReference type="EMBL" id="AZZ54035.1"/>
    </source>
</evidence>
<dbReference type="AlphaFoldDB" id="A0A3Q9V2K2"/>
<keyword evidence="11 12" id="KW-0350">Heme biosynthesis</keyword>
<evidence type="ECO:0000256" key="1">
    <source>
        <dbReference type="ARBA" id="ARBA00001755"/>
    </source>
</evidence>
<dbReference type="PANTHER" id="PTHR42923:SF3">
    <property type="entry name" value="PROTOPORPHYRINOGEN OXIDASE"/>
    <property type="match status" value="1"/>
</dbReference>
<gene>
    <name evidence="14" type="primary">hemG</name>
    <name evidence="14" type="ORF">C1I64_19685</name>
</gene>
<dbReference type="EC" id="1.3.3.15" evidence="6 12"/>
<protein>
    <recommendedName>
        <fullName evidence="7 12">Coproporphyrinogen III oxidase</fullName>
        <ecNumber evidence="6 12">1.3.3.15</ecNumber>
    </recommendedName>
</protein>
<accession>A0A3Q9V2K2</accession>
<dbReference type="SUPFAM" id="SSF51905">
    <property type="entry name" value="FAD/NAD(P)-binding domain"/>
    <property type="match status" value="1"/>
</dbReference>
<comment type="catalytic activity">
    <reaction evidence="1">
        <text>coproporphyrinogen III + 3 O2 = coproporphyrin III + 3 H2O2</text>
        <dbReference type="Rhea" id="RHEA:43436"/>
        <dbReference type="ChEBI" id="CHEBI:15379"/>
        <dbReference type="ChEBI" id="CHEBI:16240"/>
        <dbReference type="ChEBI" id="CHEBI:57309"/>
        <dbReference type="ChEBI" id="CHEBI:131725"/>
        <dbReference type="EC" id="1.3.3.15"/>
    </reaction>
    <physiologicalReaction direction="left-to-right" evidence="1">
        <dbReference type="Rhea" id="RHEA:43437"/>
    </physiologicalReaction>
</comment>
<evidence type="ECO:0000256" key="9">
    <source>
        <dbReference type="ARBA" id="ARBA00022827"/>
    </source>
</evidence>
<evidence type="ECO:0000256" key="5">
    <source>
        <dbReference type="ARBA" id="ARBA00008310"/>
    </source>
</evidence>
<evidence type="ECO:0000256" key="10">
    <source>
        <dbReference type="ARBA" id="ARBA00023002"/>
    </source>
</evidence>
<evidence type="ECO:0000256" key="8">
    <source>
        <dbReference type="ARBA" id="ARBA00022630"/>
    </source>
</evidence>
<comment type="similarity">
    <text evidence="5 12">Belongs to the protoporphyrinogen/coproporphyrinogen oxidase family. Coproporphyrinogen III oxidase subfamily.</text>
</comment>